<dbReference type="AlphaFoldDB" id="A0A9P0NUB7"/>
<comment type="caution">
    <text evidence="1">The sequence shown here is derived from an EMBL/GenBank/DDBJ whole genome shotgun (WGS) entry which is preliminary data.</text>
</comment>
<reference evidence="1" key="1">
    <citation type="submission" date="2022-03" db="EMBL/GenBank/DDBJ databases">
        <authorList>
            <person name="Sayadi A."/>
        </authorList>
    </citation>
    <scope>NUCLEOTIDE SEQUENCE</scope>
</reference>
<dbReference type="Proteomes" id="UP001152888">
    <property type="component" value="Unassembled WGS sequence"/>
</dbReference>
<dbReference type="EMBL" id="CAKOFQ010006665">
    <property type="protein sequence ID" value="CAH1956463.1"/>
    <property type="molecule type" value="Genomic_DNA"/>
</dbReference>
<proteinExistence type="predicted"/>
<organism evidence="1 2">
    <name type="scientific">Acanthoscelides obtectus</name>
    <name type="common">Bean weevil</name>
    <name type="synonym">Bruchus obtectus</name>
    <dbReference type="NCBI Taxonomy" id="200917"/>
    <lineage>
        <taxon>Eukaryota</taxon>
        <taxon>Metazoa</taxon>
        <taxon>Ecdysozoa</taxon>
        <taxon>Arthropoda</taxon>
        <taxon>Hexapoda</taxon>
        <taxon>Insecta</taxon>
        <taxon>Pterygota</taxon>
        <taxon>Neoptera</taxon>
        <taxon>Endopterygota</taxon>
        <taxon>Coleoptera</taxon>
        <taxon>Polyphaga</taxon>
        <taxon>Cucujiformia</taxon>
        <taxon>Chrysomeloidea</taxon>
        <taxon>Chrysomelidae</taxon>
        <taxon>Bruchinae</taxon>
        <taxon>Bruchini</taxon>
        <taxon>Acanthoscelides</taxon>
    </lineage>
</organism>
<sequence>MTMLQFVSCMGSVSIERSKLNFLIGSIIYCWELGMRKYDMQLIMELDPK</sequence>
<protein>
    <submittedName>
        <fullName evidence="1">Uncharacterized protein</fullName>
    </submittedName>
</protein>
<evidence type="ECO:0000313" key="1">
    <source>
        <dbReference type="EMBL" id="CAH1956463.1"/>
    </source>
</evidence>
<evidence type="ECO:0000313" key="2">
    <source>
        <dbReference type="Proteomes" id="UP001152888"/>
    </source>
</evidence>
<gene>
    <name evidence="1" type="ORF">ACAOBT_LOCUS1580</name>
</gene>
<name>A0A9P0NUB7_ACAOB</name>
<accession>A0A9P0NUB7</accession>
<keyword evidence="2" id="KW-1185">Reference proteome</keyword>